<keyword evidence="4" id="KW-1185">Reference proteome</keyword>
<dbReference type="PROSITE" id="PS51257">
    <property type="entry name" value="PROKAR_LIPOPROTEIN"/>
    <property type="match status" value="1"/>
</dbReference>
<dbReference type="EMBL" id="RKKU01000018">
    <property type="protein sequence ID" value="ROZ82980.1"/>
    <property type="molecule type" value="Genomic_DNA"/>
</dbReference>
<sequence length="223" mass="24650">MGKTLIALTLLIALTACAGATPSQRPSDPELPYRTWEIGLLAPNYMEVWVESVDVVDQRGFAYERVHGGTSSIQNPPGNKGNPVGWPSRPGVGATRPMTGIDLPQHIFVRWQSLVEPQIYNVRVDIPEWVREEMVTGHTAYCRFDDKNITGYRYAVTLGLAPGGIAKAWLTGACLEPIEIGRFQGVVEPKGPYGGTSGGEYYRPPSEHAQHYLDTHEIPFESW</sequence>
<feature type="region of interest" description="Disordered" evidence="1">
    <location>
        <begin position="67"/>
        <end position="90"/>
    </location>
</feature>
<protein>
    <submittedName>
        <fullName evidence="3">DUF2931 family protein</fullName>
    </submittedName>
</protein>
<dbReference type="Proteomes" id="UP000275199">
    <property type="component" value="Unassembled WGS sequence"/>
</dbReference>
<dbReference type="Pfam" id="PF11153">
    <property type="entry name" value="DUF2931"/>
    <property type="match status" value="1"/>
</dbReference>
<dbReference type="InterPro" id="IPR021326">
    <property type="entry name" value="DUF2931"/>
</dbReference>
<reference evidence="3 4" key="1">
    <citation type="submission" date="2018-11" db="EMBL/GenBank/DDBJ databases">
        <authorList>
            <person name="Jang G.I."/>
            <person name="Hwang C.Y."/>
        </authorList>
    </citation>
    <scope>NUCLEOTIDE SEQUENCE [LARGE SCALE GENOMIC DNA]</scope>
    <source>
        <strain evidence="3 4">SSM26</strain>
    </source>
</reference>
<evidence type="ECO:0000313" key="4">
    <source>
        <dbReference type="Proteomes" id="UP000275199"/>
    </source>
</evidence>
<gene>
    <name evidence="3" type="ORF">EF096_13850</name>
</gene>
<evidence type="ECO:0000256" key="2">
    <source>
        <dbReference type="SAM" id="SignalP"/>
    </source>
</evidence>
<comment type="caution">
    <text evidence="3">The sequence shown here is derived from an EMBL/GenBank/DDBJ whole genome shotgun (WGS) entry which is preliminary data.</text>
</comment>
<keyword evidence="2" id="KW-0732">Signal</keyword>
<evidence type="ECO:0000313" key="3">
    <source>
        <dbReference type="EMBL" id="ROZ82980.1"/>
    </source>
</evidence>
<feature type="chain" id="PRO_5045148633" evidence="2">
    <location>
        <begin position="19"/>
        <end position="223"/>
    </location>
</feature>
<feature type="signal peptide" evidence="2">
    <location>
        <begin position="1"/>
        <end position="18"/>
    </location>
</feature>
<proteinExistence type="predicted"/>
<evidence type="ECO:0000256" key="1">
    <source>
        <dbReference type="SAM" id="MobiDB-lite"/>
    </source>
</evidence>
<accession>A0ABX9XID2</accession>
<organism evidence="3 4">
    <name type="scientific">Pseudomonas neustonica</name>
    <dbReference type="NCBI Taxonomy" id="2487346"/>
    <lineage>
        <taxon>Bacteria</taxon>
        <taxon>Pseudomonadati</taxon>
        <taxon>Pseudomonadota</taxon>
        <taxon>Gammaproteobacteria</taxon>
        <taxon>Pseudomonadales</taxon>
        <taxon>Pseudomonadaceae</taxon>
        <taxon>Pseudomonas</taxon>
    </lineage>
</organism>
<name>A0ABX9XID2_9PSED</name>